<dbReference type="InterPro" id="IPR036770">
    <property type="entry name" value="Ankyrin_rpt-contain_sf"/>
</dbReference>
<dbReference type="SUPFAM" id="SSF48403">
    <property type="entry name" value="Ankyrin repeat"/>
    <property type="match status" value="1"/>
</dbReference>
<keyword evidence="2 3" id="KW-0040">ANK repeat</keyword>
<evidence type="ECO:0000256" key="1">
    <source>
        <dbReference type="ARBA" id="ARBA00022737"/>
    </source>
</evidence>
<accession>A0ABX0QZC4</accession>
<dbReference type="EMBL" id="VWXD01000004">
    <property type="protein sequence ID" value="NIF01103.1"/>
    <property type="molecule type" value="Genomic_DNA"/>
</dbReference>
<reference evidence="4 5" key="1">
    <citation type="journal article" date="2019" name="bioRxiv">
        <title>Bacteria contribute to plant secondary compound degradation in a generalist herbivore system.</title>
        <authorList>
            <person name="Francoeur C.B."/>
            <person name="Khadempour L."/>
            <person name="Moreira-Soto R.D."/>
            <person name="Gotting K."/>
            <person name="Book A.J."/>
            <person name="Pinto-Tomas A.A."/>
            <person name="Keefover-Ring K."/>
            <person name="Currie C.R."/>
        </authorList>
    </citation>
    <scope>NUCLEOTIDE SEQUENCE [LARGE SCALE GENOMIC DNA]</scope>
    <source>
        <strain evidence="4 5">Acro-805</strain>
    </source>
</reference>
<sequence>MLFISEVSMAKNNSAEVFFTGTQLTLAQAIAKGDEHEVEILSGHTDLNRPGAKDMTLLFFAMQYAFGKNAKSLDIVTGLVRAGANPLQQVPDLGSAAEASGKSDDPVFMAALIKGGMSPNAEVDDTPIIFSTASEHSQRVMAYLVSKGADVNKKDSLGQTVLIESLSGFQLDNVIWLLQHGADPRVTTDNGWGFNNMLSKIIARQSNVKNSEKLELVRKLAISKGMKWPPADY</sequence>
<dbReference type="PROSITE" id="PS50088">
    <property type="entry name" value="ANK_REPEAT"/>
    <property type="match status" value="1"/>
</dbReference>
<name>A0ABX0QZC4_9GAMM</name>
<dbReference type="Proteomes" id="UP000780690">
    <property type="component" value="Unassembled WGS sequence"/>
</dbReference>
<evidence type="ECO:0000313" key="4">
    <source>
        <dbReference type="EMBL" id="NIF01103.1"/>
    </source>
</evidence>
<organism evidence="4 5">
    <name type="scientific">Candidatus Pantoea formicae</name>
    <dbReference type="NCBI Taxonomy" id="2608355"/>
    <lineage>
        <taxon>Bacteria</taxon>
        <taxon>Pseudomonadati</taxon>
        <taxon>Pseudomonadota</taxon>
        <taxon>Gammaproteobacteria</taxon>
        <taxon>Enterobacterales</taxon>
        <taxon>Erwiniaceae</taxon>
        <taxon>Pantoea</taxon>
    </lineage>
</organism>
<keyword evidence="1" id="KW-0677">Repeat</keyword>
<evidence type="ECO:0000256" key="3">
    <source>
        <dbReference type="PROSITE-ProRule" id="PRU00023"/>
    </source>
</evidence>
<proteinExistence type="predicted"/>
<feature type="repeat" description="ANK" evidence="3">
    <location>
        <begin position="123"/>
        <end position="156"/>
    </location>
</feature>
<dbReference type="InterPro" id="IPR002110">
    <property type="entry name" value="Ankyrin_rpt"/>
</dbReference>
<evidence type="ECO:0000256" key="2">
    <source>
        <dbReference type="ARBA" id="ARBA00023043"/>
    </source>
</evidence>
<dbReference type="InterPro" id="IPR050745">
    <property type="entry name" value="Multifunctional_regulatory"/>
</dbReference>
<keyword evidence="5" id="KW-1185">Reference proteome</keyword>
<dbReference type="Pfam" id="PF12796">
    <property type="entry name" value="Ank_2"/>
    <property type="match status" value="1"/>
</dbReference>
<protein>
    <submittedName>
        <fullName evidence="4">Ankyrin repeat domain-containing protein</fullName>
    </submittedName>
</protein>
<comment type="caution">
    <text evidence="4">The sequence shown here is derived from an EMBL/GenBank/DDBJ whole genome shotgun (WGS) entry which is preliminary data.</text>
</comment>
<dbReference type="PANTHER" id="PTHR24189">
    <property type="entry name" value="MYOTROPHIN"/>
    <property type="match status" value="1"/>
</dbReference>
<gene>
    <name evidence="4" type="ORF">F3J38_13685</name>
</gene>
<evidence type="ECO:0000313" key="5">
    <source>
        <dbReference type="Proteomes" id="UP000780690"/>
    </source>
</evidence>
<dbReference type="Gene3D" id="1.25.40.20">
    <property type="entry name" value="Ankyrin repeat-containing domain"/>
    <property type="match status" value="1"/>
</dbReference>